<keyword evidence="4" id="KW-1185">Reference proteome</keyword>
<dbReference type="InterPro" id="IPR009838">
    <property type="entry name" value="T4SS_TraL"/>
</dbReference>
<dbReference type="Proteomes" id="UP000295530">
    <property type="component" value="Unassembled WGS sequence"/>
</dbReference>
<sequence length="101" mass="11966">MAGNELDKYRFPTTLSEQGRIIGIPYDEFVPAALAMLWGLITRKYLFGLILALIVWQLIKAAKRGKSSKWLYNWCYWYLPTELFKVVYRVIPDSSFRKWLK</sequence>
<dbReference type="EMBL" id="SNVX01000018">
    <property type="protein sequence ID" value="TDN51501.1"/>
    <property type="molecule type" value="Genomic_DNA"/>
</dbReference>
<keyword evidence="1" id="KW-0998">Cell outer membrane</keyword>
<comment type="subcellular location">
    <subcellularLocation>
        <location evidence="1">Cell outer membrane</location>
    </subcellularLocation>
</comment>
<keyword evidence="2" id="KW-0812">Transmembrane</keyword>
<dbReference type="Pfam" id="PF07178">
    <property type="entry name" value="TraL"/>
    <property type="match status" value="1"/>
</dbReference>
<evidence type="ECO:0000256" key="1">
    <source>
        <dbReference type="PIRNR" id="PIRNR003259"/>
    </source>
</evidence>
<accession>A0A4R6E1B7</accession>
<feature type="transmembrane region" description="Helical" evidence="2">
    <location>
        <begin position="35"/>
        <end position="59"/>
    </location>
</feature>
<reference evidence="3 4" key="1">
    <citation type="submission" date="2019-03" db="EMBL/GenBank/DDBJ databases">
        <title>Genomic analyses of the natural microbiome of Caenorhabditis elegans.</title>
        <authorList>
            <person name="Samuel B."/>
        </authorList>
    </citation>
    <scope>NUCLEOTIDE SEQUENCE [LARGE SCALE GENOMIC DNA]</scope>
    <source>
        <strain evidence="3 4">BIGb0156</strain>
    </source>
</reference>
<dbReference type="RefSeq" id="WP_133462099.1">
    <property type="nucleotide sequence ID" value="NZ_SNVX01000018.1"/>
</dbReference>
<organism evidence="3 4">
    <name type="scientific">Scandinavium goeteborgense</name>
    <dbReference type="NCBI Taxonomy" id="1851514"/>
    <lineage>
        <taxon>Bacteria</taxon>
        <taxon>Pseudomonadati</taxon>
        <taxon>Pseudomonadota</taxon>
        <taxon>Gammaproteobacteria</taxon>
        <taxon>Enterobacterales</taxon>
        <taxon>Enterobacteriaceae</taxon>
        <taxon>Scandinavium</taxon>
    </lineage>
</organism>
<keyword evidence="1" id="KW-0184">Conjugation</keyword>
<dbReference type="NCBIfam" id="TIGR02762">
    <property type="entry name" value="TraL_TIGR"/>
    <property type="match status" value="1"/>
</dbReference>
<evidence type="ECO:0000313" key="4">
    <source>
        <dbReference type="Proteomes" id="UP000295530"/>
    </source>
</evidence>
<protein>
    <recommendedName>
        <fullName evidence="1">Protein TraL</fullName>
    </recommendedName>
</protein>
<gene>
    <name evidence="3" type="ORF">EC847_11830</name>
</gene>
<dbReference type="GO" id="GO:0009279">
    <property type="term" value="C:cell outer membrane"/>
    <property type="evidence" value="ECO:0007669"/>
    <property type="project" value="UniProtKB-SubCell"/>
</dbReference>
<proteinExistence type="predicted"/>
<dbReference type="PIRSF" id="PIRSF003259">
    <property type="entry name" value="Pilus_assembly_TraL"/>
    <property type="match status" value="1"/>
</dbReference>
<keyword evidence="1 2" id="KW-0472">Membrane</keyword>
<dbReference type="InterPro" id="IPR016382">
    <property type="entry name" value="Pilus_assmbly_TraL"/>
</dbReference>
<keyword evidence="2" id="KW-1133">Transmembrane helix</keyword>
<dbReference type="AlphaFoldDB" id="A0A4R6E1B7"/>
<evidence type="ECO:0000313" key="3">
    <source>
        <dbReference type="EMBL" id="TDN51501.1"/>
    </source>
</evidence>
<comment type="caution">
    <text evidence="3">The sequence shown here is derived from an EMBL/GenBank/DDBJ whole genome shotgun (WGS) entry which is preliminary data.</text>
</comment>
<dbReference type="OrthoDB" id="6570048at2"/>
<evidence type="ECO:0000256" key="2">
    <source>
        <dbReference type="SAM" id="Phobius"/>
    </source>
</evidence>
<dbReference type="GO" id="GO:0009297">
    <property type="term" value="P:pilus assembly"/>
    <property type="evidence" value="ECO:0007669"/>
    <property type="project" value="UniProtKB-UniRule"/>
</dbReference>
<comment type="function">
    <text evidence="1">Membrane protein involved in F pilin formation.</text>
</comment>
<name>A0A4R6E1B7_SCAGO</name>